<dbReference type="PANTHER" id="PTHR43576">
    <property type="entry name" value="ALPHA-L-ARABINOFURANOSIDASE C-RELATED"/>
    <property type="match status" value="1"/>
</dbReference>
<protein>
    <recommendedName>
        <fullName evidence="4">non-reducing end alpha-L-arabinofuranosidase</fullName>
        <ecNumber evidence="4">3.2.1.55</ecNumber>
    </recommendedName>
</protein>
<dbReference type="GO" id="GO:0046373">
    <property type="term" value="P:L-arabinose metabolic process"/>
    <property type="evidence" value="ECO:0007669"/>
    <property type="project" value="InterPro"/>
</dbReference>
<dbReference type="EMBL" id="JACHLZ010000001">
    <property type="protein sequence ID" value="MBB5833223.1"/>
    <property type="molecule type" value="Genomic_DNA"/>
</dbReference>
<dbReference type="InterPro" id="IPR017853">
    <property type="entry name" value="GH"/>
</dbReference>
<dbReference type="SMART" id="SM00813">
    <property type="entry name" value="Alpha-L-AF_C"/>
    <property type="match status" value="1"/>
</dbReference>
<proteinExistence type="inferred from homology"/>
<dbReference type="PANTHER" id="PTHR43576:SF2">
    <property type="entry name" value="INTRACELLULAR EXO-ALPHA-L-ARABINOFURANOSIDASE 2"/>
    <property type="match status" value="1"/>
</dbReference>
<dbReference type="Pfam" id="PF06964">
    <property type="entry name" value="Alpha-L-AF_C"/>
    <property type="match status" value="1"/>
</dbReference>
<evidence type="ECO:0000313" key="10">
    <source>
        <dbReference type="Proteomes" id="UP000588158"/>
    </source>
</evidence>
<evidence type="ECO:0000256" key="7">
    <source>
        <dbReference type="ARBA" id="ARBA00023295"/>
    </source>
</evidence>
<organism evidence="9 10">
    <name type="scientific">Brachybacterium aquaticum</name>
    <dbReference type="NCBI Taxonomy" id="1432564"/>
    <lineage>
        <taxon>Bacteria</taxon>
        <taxon>Bacillati</taxon>
        <taxon>Actinomycetota</taxon>
        <taxon>Actinomycetes</taxon>
        <taxon>Micrococcales</taxon>
        <taxon>Dermabacteraceae</taxon>
        <taxon>Brachybacterium</taxon>
    </lineage>
</organism>
<dbReference type="InterPro" id="IPR013780">
    <property type="entry name" value="Glyco_hydro_b"/>
</dbReference>
<dbReference type="EC" id="3.2.1.55" evidence="4"/>
<dbReference type="GO" id="GO:0046556">
    <property type="term" value="F:alpha-L-arabinofuranosidase activity"/>
    <property type="evidence" value="ECO:0007669"/>
    <property type="project" value="UniProtKB-EC"/>
</dbReference>
<dbReference type="SUPFAM" id="SSF51011">
    <property type="entry name" value="Glycosyl hydrolase domain"/>
    <property type="match status" value="1"/>
</dbReference>
<dbReference type="InterPro" id="IPR010720">
    <property type="entry name" value="Alpha-L-AF_C"/>
</dbReference>
<name>A0A841AGU5_9MICO</name>
<keyword evidence="5 9" id="KW-0378">Hydrolase</keyword>
<evidence type="ECO:0000256" key="1">
    <source>
        <dbReference type="ARBA" id="ARBA00001462"/>
    </source>
</evidence>
<accession>A0A841AGU5</accession>
<comment type="catalytic activity">
    <reaction evidence="1">
        <text>Hydrolysis of terminal non-reducing alpha-L-arabinofuranoside residues in alpha-L-arabinosides.</text>
        <dbReference type="EC" id="3.2.1.55"/>
    </reaction>
</comment>
<gene>
    <name evidence="9" type="ORF">HNR70_003036</name>
</gene>
<comment type="subunit">
    <text evidence="3">Homohexamer; trimer of dimers.</text>
</comment>
<sequence length="538" mass="58538">MSATVSITLPHDLVSVLGATTAGSRADLPRAGRTDGPARVVIDLDLPGATISRHVYGHFAEHLGHCIYGGFFVGEDSEIPNTRGIRQDVVEALRALRIPNLRWPGGCFADEYHWKDGIGPRAQRPRMVNSHWGDVVEDNSFGTHEFMDLVEMRGTDAYISGNVGSGTVQEMSEWIEYLTRADDSPMAALRRQNGREEPWTVPFSGIGNESWGCGGNMRPEDYVALARQYSTFVREHAGNRLTRIAAGANNDDYAWTEALMRSADGGRAPWQAISLHHYTSTGPASVSRGSATEFSEEEWYLALSRATRTEEPIARHSTVMDRYDPERSIGLVLDEWGTWWDVEPGTNPGFLYQQNTVRDSLVAALHFDGFHRHADRLVMTNIAQTVNVLQAMILTDPDSGALVLTPTYHVFAMNAGHQDASALAAYLLLPEEPEVVDGRALPRVSASASLAADGGSALVSLSNLDASAPRTLVLDLRGREVTGYEATVLTGETTAAHNDPDHPDAVAPAPLTSVVAHERGLEATLPPHSFATVRLELG</sequence>
<evidence type="ECO:0000256" key="2">
    <source>
        <dbReference type="ARBA" id="ARBA00007186"/>
    </source>
</evidence>
<evidence type="ECO:0000256" key="3">
    <source>
        <dbReference type="ARBA" id="ARBA00011165"/>
    </source>
</evidence>
<comment type="caution">
    <text evidence="9">The sequence shown here is derived from an EMBL/GenBank/DDBJ whole genome shotgun (WGS) entry which is preliminary data.</text>
</comment>
<evidence type="ECO:0000256" key="6">
    <source>
        <dbReference type="ARBA" id="ARBA00023277"/>
    </source>
</evidence>
<feature type="domain" description="Alpha-L-arabinofuranosidase C-terminal" evidence="8">
    <location>
        <begin position="334"/>
        <end position="529"/>
    </location>
</feature>
<dbReference type="AlphaFoldDB" id="A0A841AGU5"/>
<dbReference type="RefSeq" id="WP_184326414.1">
    <property type="nucleotide sequence ID" value="NZ_JACHLZ010000001.1"/>
</dbReference>
<dbReference type="SUPFAM" id="SSF51445">
    <property type="entry name" value="(Trans)glycosidases"/>
    <property type="match status" value="1"/>
</dbReference>
<comment type="similarity">
    <text evidence="2">Belongs to the glycosyl hydrolase 51 family.</text>
</comment>
<evidence type="ECO:0000256" key="4">
    <source>
        <dbReference type="ARBA" id="ARBA00012670"/>
    </source>
</evidence>
<reference evidence="9 10" key="1">
    <citation type="submission" date="2020-08" db="EMBL/GenBank/DDBJ databases">
        <title>Sequencing the genomes of 1000 actinobacteria strains.</title>
        <authorList>
            <person name="Klenk H.-P."/>
        </authorList>
    </citation>
    <scope>NUCLEOTIDE SEQUENCE [LARGE SCALE GENOMIC DNA]</scope>
    <source>
        <strain evidence="9 10">DSM 28796</strain>
    </source>
</reference>
<dbReference type="Gene3D" id="2.60.40.1180">
    <property type="entry name" value="Golgi alpha-mannosidase II"/>
    <property type="match status" value="1"/>
</dbReference>
<keyword evidence="6" id="KW-0119">Carbohydrate metabolism</keyword>
<dbReference type="GO" id="GO:0000272">
    <property type="term" value="P:polysaccharide catabolic process"/>
    <property type="evidence" value="ECO:0007669"/>
    <property type="project" value="TreeGrafter"/>
</dbReference>
<evidence type="ECO:0000259" key="8">
    <source>
        <dbReference type="SMART" id="SM00813"/>
    </source>
</evidence>
<dbReference type="InterPro" id="IPR055235">
    <property type="entry name" value="ASD1_cat"/>
</dbReference>
<keyword evidence="7 9" id="KW-0326">Glycosidase</keyword>
<evidence type="ECO:0000313" key="9">
    <source>
        <dbReference type="EMBL" id="MBB5833223.1"/>
    </source>
</evidence>
<dbReference type="Proteomes" id="UP000588158">
    <property type="component" value="Unassembled WGS sequence"/>
</dbReference>
<keyword evidence="10" id="KW-1185">Reference proteome</keyword>
<dbReference type="Gene3D" id="3.20.20.80">
    <property type="entry name" value="Glycosidases"/>
    <property type="match status" value="1"/>
</dbReference>
<dbReference type="Pfam" id="PF22848">
    <property type="entry name" value="ASD1_dom"/>
    <property type="match status" value="1"/>
</dbReference>
<evidence type="ECO:0000256" key="5">
    <source>
        <dbReference type="ARBA" id="ARBA00022801"/>
    </source>
</evidence>